<keyword evidence="3" id="KW-1185">Reference proteome</keyword>
<dbReference type="RefSeq" id="WP_142820849.1">
    <property type="nucleotide sequence ID" value="NZ_CP035503.1"/>
</dbReference>
<evidence type="ECO:0000313" key="2">
    <source>
        <dbReference type="EMBL" id="QDL39371.1"/>
    </source>
</evidence>
<dbReference type="Proteomes" id="UP000316798">
    <property type="component" value="Chromosome"/>
</dbReference>
<evidence type="ECO:0000256" key="1">
    <source>
        <dbReference type="SAM" id="SignalP"/>
    </source>
</evidence>
<dbReference type="EMBL" id="CP035503">
    <property type="protein sequence ID" value="QDL39371.1"/>
    <property type="molecule type" value="Genomic_DNA"/>
</dbReference>
<reference evidence="2 3" key="1">
    <citation type="submission" date="2019-01" db="EMBL/GenBank/DDBJ databases">
        <title>Genomic insights into a novel species Rhodoferax sp.</title>
        <authorList>
            <person name="Jin L."/>
        </authorList>
    </citation>
    <scope>NUCLEOTIDE SEQUENCE [LARGE SCALE GENOMIC DNA]</scope>
    <source>
        <strain evidence="2 3">CHu59-6-5</strain>
    </source>
</reference>
<organism evidence="2 3">
    <name type="scientific">Rhodoferax sediminis</name>
    <dbReference type="NCBI Taxonomy" id="2509614"/>
    <lineage>
        <taxon>Bacteria</taxon>
        <taxon>Pseudomonadati</taxon>
        <taxon>Pseudomonadota</taxon>
        <taxon>Betaproteobacteria</taxon>
        <taxon>Burkholderiales</taxon>
        <taxon>Comamonadaceae</taxon>
        <taxon>Rhodoferax</taxon>
    </lineage>
</organism>
<dbReference type="AlphaFoldDB" id="A0A515DG24"/>
<protein>
    <recommendedName>
        <fullName evidence="4">DUF1795 domain-containing protein</fullName>
    </recommendedName>
</protein>
<accession>A0A515DG24</accession>
<feature type="chain" id="PRO_5021989095" description="DUF1795 domain-containing protein" evidence="1">
    <location>
        <begin position="25"/>
        <end position="177"/>
    </location>
</feature>
<keyword evidence="1" id="KW-0732">Signal</keyword>
<dbReference type="PROSITE" id="PS51257">
    <property type="entry name" value="PROKAR_LIPOPROTEIN"/>
    <property type="match status" value="1"/>
</dbReference>
<dbReference type="OrthoDB" id="9154310at2"/>
<gene>
    <name evidence="2" type="ORF">EUB48_20135</name>
</gene>
<proteinExistence type="predicted"/>
<sequence>MRYFLRAAVLFAALWLAACSPTFNWREVRPDTSTLVALLPCKPDQAMRAVSLAGRPVRLDMLSCDAGGATFAIGHMAISDPARAGEMLAQWRAVTLANLRATVSSDEPFLPRGGLALPQSVRVVASGQRADGRAVMVHAAWFAQGTGSGIQLFQAVVYASKVSMEMSDTFFSALRLQ</sequence>
<name>A0A515DG24_9BURK</name>
<evidence type="ECO:0008006" key="4">
    <source>
        <dbReference type="Google" id="ProtNLM"/>
    </source>
</evidence>
<dbReference type="KEGG" id="rhf:EUB48_20135"/>
<feature type="signal peptide" evidence="1">
    <location>
        <begin position="1"/>
        <end position="24"/>
    </location>
</feature>
<evidence type="ECO:0000313" key="3">
    <source>
        <dbReference type="Proteomes" id="UP000316798"/>
    </source>
</evidence>